<evidence type="ECO:0000256" key="2">
    <source>
        <dbReference type="ARBA" id="ARBA00005830"/>
    </source>
</evidence>
<comment type="similarity">
    <text evidence="2">Belongs to the PhyH family.</text>
</comment>
<keyword evidence="8" id="KW-1185">Reference proteome</keyword>
<dbReference type="Gene3D" id="2.60.120.620">
    <property type="entry name" value="q2cbj1_9rhob like domain"/>
    <property type="match status" value="1"/>
</dbReference>
<comment type="caution">
    <text evidence="7">The sequence shown here is derived from an EMBL/GenBank/DDBJ whole genome shotgun (WGS) entry which is preliminary data.</text>
</comment>
<evidence type="ECO:0000256" key="5">
    <source>
        <dbReference type="ARBA" id="ARBA00023002"/>
    </source>
</evidence>
<dbReference type="Proteomes" id="UP000631181">
    <property type="component" value="Unassembled WGS sequence"/>
</dbReference>
<dbReference type="PANTHER" id="PTHR20883">
    <property type="entry name" value="PHYTANOYL-COA DIOXYGENASE DOMAIN CONTAINING 1"/>
    <property type="match status" value="1"/>
</dbReference>
<dbReference type="PANTHER" id="PTHR20883:SF41">
    <property type="entry name" value="IRON_ALPHA-KETOGLUTARATE-DEPENDENT DIOXYGENASE ASQJ"/>
    <property type="match status" value="1"/>
</dbReference>
<dbReference type="SUPFAM" id="SSF51197">
    <property type="entry name" value="Clavaminate synthase-like"/>
    <property type="match status" value="1"/>
</dbReference>
<keyword evidence="4" id="KW-0223">Dioxygenase</keyword>
<evidence type="ECO:0000256" key="1">
    <source>
        <dbReference type="ARBA" id="ARBA00001962"/>
    </source>
</evidence>
<accession>A0A8J8W2H2</accession>
<evidence type="ECO:0000313" key="7">
    <source>
        <dbReference type="EMBL" id="KAF7716744.1"/>
    </source>
</evidence>
<reference evidence="7" key="1">
    <citation type="journal article" date="2020" name="Front. Microbiol.">
        <title>Gene regulatory networks of Penicillium echinulatum 2HH and Penicillium oxalicum 114-2 inferred by a computational biology approach.</title>
        <authorList>
            <person name="Lenz A.R."/>
            <person name="Galan-Vasquez E."/>
            <person name="Balbinot E."/>
            <person name="De Abreu F.P."/>
            <person name="De Oliveira N.S."/>
            <person name="Da Rosa L.O."/>
            <person name="De Avila E Silva S."/>
            <person name="Camassola M."/>
            <person name="Dillon A.J.P."/>
            <person name="Perez-Rueda E."/>
        </authorList>
    </citation>
    <scope>NUCLEOTIDE SEQUENCE</scope>
    <source>
        <strain evidence="7">S1M29</strain>
    </source>
</reference>
<sequence length="301" mass="33565">MTISSTKRGHIQRIPLKAGAKKVLEAFWEDGVVIIEGFLSPEQVQSLNSEADPYVARLRQRDSQGDEGVFNSSLAKLLPSPQKRVHNLAGKSPTFRNEVLNHPLMHELAKQIFEPLGDYWVVSGVILDNAPGTPAQDWHHDQRISPVFNNSGDAPDTFINFFTAMTDFTAETGATEYLWHSHRMEGITGPSDDHPRMIAEMKAGDTCLLSGKIMHRGGANDSEQTTRRAFSLVLQPSLFTPYESNLNLPRELVESLTPLAQKMIGWRTMEPTAPFSIGLWTVDMDDVSRVMGLKSNQPLQK</sequence>
<keyword evidence="6" id="KW-0408">Iron</keyword>
<protein>
    <submittedName>
        <fullName evidence="7">Verruculogen synthase</fullName>
        <ecNumber evidence="7">1.14.11.38</ecNumber>
    </submittedName>
</protein>
<evidence type="ECO:0000313" key="8">
    <source>
        <dbReference type="Proteomes" id="UP000631181"/>
    </source>
</evidence>
<dbReference type="EC" id="1.14.11.38" evidence="7"/>
<proteinExistence type="inferred from homology"/>
<dbReference type="GO" id="GO:0051213">
    <property type="term" value="F:dioxygenase activity"/>
    <property type="evidence" value="ECO:0007669"/>
    <property type="project" value="UniProtKB-KW"/>
</dbReference>
<organism evidence="7 8">
    <name type="scientific">Penicillium ucsense</name>
    <dbReference type="NCBI Taxonomy" id="2839758"/>
    <lineage>
        <taxon>Eukaryota</taxon>
        <taxon>Fungi</taxon>
        <taxon>Dikarya</taxon>
        <taxon>Ascomycota</taxon>
        <taxon>Pezizomycotina</taxon>
        <taxon>Eurotiomycetes</taxon>
        <taxon>Eurotiomycetidae</taxon>
        <taxon>Eurotiales</taxon>
        <taxon>Aspergillaceae</taxon>
        <taxon>Penicillium</taxon>
    </lineage>
</organism>
<comment type="subunit">
    <text evidence="3">Homodimer.</text>
</comment>
<evidence type="ECO:0000256" key="3">
    <source>
        <dbReference type="ARBA" id="ARBA00011738"/>
    </source>
</evidence>
<name>A0A8J8W2H2_9EURO</name>
<evidence type="ECO:0000256" key="6">
    <source>
        <dbReference type="ARBA" id="ARBA00023004"/>
    </source>
</evidence>
<dbReference type="OrthoDB" id="445007at2759"/>
<dbReference type="InterPro" id="IPR008775">
    <property type="entry name" value="Phytyl_CoA_dOase-like"/>
</dbReference>
<dbReference type="AlphaFoldDB" id="A0A8J8W2H2"/>
<evidence type="ECO:0000256" key="4">
    <source>
        <dbReference type="ARBA" id="ARBA00022964"/>
    </source>
</evidence>
<dbReference type="Pfam" id="PF05721">
    <property type="entry name" value="PhyH"/>
    <property type="match status" value="1"/>
</dbReference>
<gene>
    <name evidence="7" type="ORF">PECM_005098</name>
</gene>
<keyword evidence="5 7" id="KW-0560">Oxidoreductase</keyword>
<dbReference type="EMBL" id="WIWV01000035">
    <property type="protein sequence ID" value="KAF7716744.1"/>
    <property type="molecule type" value="Genomic_DNA"/>
</dbReference>
<comment type="cofactor">
    <cofactor evidence="1">
        <name>Fe cation</name>
        <dbReference type="ChEBI" id="CHEBI:24875"/>
    </cofactor>
</comment>